<comment type="caution">
    <text evidence="2">The sequence shown here is derived from an EMBL/GenBank/DDBJ whole genome shotgun (WGS) entry which is preliminary data.</text>
</comment>
<gene>
    <name evidence="2" type="ORF">N7498_000302</name>
</gene>
<dbReference type="OrthoDB" id="5354164at2759"/>
<dbReference type="EMBL" id="JAPQKR010000004">
    <property type="protein sequence ID" value="KAJ5218203.1"/>
    <property type="molecule type" value="Genomic_DNA"/>
</dbReference>
<dbReference type="Proteomes" id="UP001150904">
    <property type="component" value="Unassembled WGS sequence"/>
</dbReference>
<reference evidence="2" key="1">
    <citation type="submission" date="2022-12" db="EMBL/GenBank/DDBJ databases">
        <authorList>
            <person name="Petersen C."/>
        </authorList>
    </citation>
    <scope>NUCLEOTIDE SEQUENCE</scope>
    <source>
        <strain evidence="2">IBT 15544</strain>
    </source>
</reference>
<keyword evidence="3" id="KW-1185">Reference proteome</keyword>
<evidence type="ECO:0000313" key="2">
    <source>
        <dbReference type="EMBL" id="KAJ5218203.1"/>
    </source>
</evidence>
<sequence>MHFSTIIASIAALGMGANAAPAPGTYNRYAQLRLYGEPGCSAQNLGELGIYDINKCQSFGDTDVIRSVSFEMNTPGCTLHVYNDITCHLNDHVVKVRECLAGDKSYGSYELRFAESNIALAHLNFDFSLAKFEAPLELHPLGKQLSKARRESAEDGSFHILARRLGVLFDDVLPDVPTLLEAYGTRASEIVQETMQSMDRPKVIVDAFFGSHLGIDCTTIWASATSGKSVLRIHLLACILARIWSPQEATAIWVELVSQRQRIIKKHAQSAEIADNYLAQLAAAHEIDRSSLGSWDASARAWLQVADQGRRKEQVQAQLIVNNLSVAVKSQVSLDQNVGSKPSSYDSVLLNLNRALTTLDKLIKGEPQRITDGGILLGLISWHLYPDLVVLGSNTMEIQQQDPLVKPGGIVTISIAPQANRGDGVYWSLPLSSLRYYGTVQRERSTMRDSRISVAQFQALLLGASLGADDGACTAAEILQSLWKVYYNLYQAKLFQMAEKPLDLSDDVSCFNVVDLLQDGRQSLRELMKILQLIFPLKGGIELLLSSDPSEVKMARQLMRYGSNYGRSWIGNTNSSTSNFSIANFSSLLHTVTTSDARVRVLREICAQLELPPSDYVIRFKDANHLWAYASIAADSSGVVHGGMKRKREYFEAQDIEYIRPLEIPPGENWACIATLEASKWHGPQSFHSGLQDDIFTDLLEDDPQTSQTVIFNFAFGDHSLAAVYTKQTSPSASQERKFSSEVSLKMVQGLLARNLLRLDIVAEYVLHQIETNQPAHGNSLLALGRVIDFYKSHLPQATVSMGVIKSPLNTWKWTLPMVEELELLSPLADQQAREGMIPETIYPSQLSRGYAFAAILQFESGTISVDVSDLNAVLAISSCNSLFIADEILQDPTPPADSSSCAVSHALGNIGKPGIALLISPPELDIRKHDLERWHFVNHNPFDGELAEGQFEGTSLHPSFTGWQGPLSVGSSSYREMEAYYVETVVSVNDGGEWVGDLDILKGLADLKMGRYESTNSQCSHDPSFTAAGVGMISIDCWEEILDPPEGFLVLRSTPGSCDRSRYWQWMVRLATVGIASSRKYECICLPVDRQFCWTCAVAKLRTGHEPKVLFVC</sequence>
<feature type="signal peptide" evidence="1">
    <location>
        <begin position="1"/>
        <end position="19"/>
    </location>
</feature>
<evidence type="ECO:0000256" key="1">
    <source>
        <dbReference type="SAM" id="SignalP"/>
    </source>
</evidence>
<dbReference type="GeneID" id="83174665"/>
<evidence type="ECO:0000313" key="3">
    <source>
        <dbReference type="Proteomes" id="UP001150904"/>
    </source>
</evidence>
<keyword evidence="1" id="KW-0732">Signal</keyword>
<organism evidence="2 3">
    <name type="scientific">Penicillium cinerascens</name>
    <dbReference type="NCBI Taxonomy" id="70096"/>
    <lineage>
        <taxon>Eukaryota</taxon>
        <taxon>Fungi</taxon>
        <taxon>Dikarya</taxon>
        <taxon>Ascomycota</taxon>
        <taxon>Pezizomycotina</taxon>
        <taxon>Eurotiomycetes</taxon>
        <taxon>Eurotiomycetidae</taxon>
        <taxon>Eurotiales</taxon>
        <taxon>Aspergillaceae</taxon>
        <taxon>Penicillium</taxon>
    </lineage>
</organism>
<name>A0A9W9NE61_9EURO</name>
<dbReference type="RefSeq" id="XP_058312776.1">
    <property type="nucleotide sequence ID" value="XM_058447365.1"/>
</dbReference>
<reference evidence="2" key="2">
    <citation type="journal article" date="2023" name="IMA Fungus">
        <title>Comparative genomic study of the Penicillium genus elucidates a diverse pangenome and 15 lateral gene transfer events.</title>
        <authorList>
            <person name="Petersen C."/>
            <person name="Sorensen T."/>
            <person name="Nielsen M.R."/>
            <person name="Sondergaard T.E."/>
            <person name="Sorensen J.L."/>
            <person name="Fitzpatrick D.A."/>
            <person name="Frisvad J.C."/>
            <person name="Nielsen K.L."/>
        </authorList>
    </citation>
    <scope>NUCLEOTIDE SEQUENCE</scope>
    <source>
        <strain evidence="2">IBT 15544</strain>
    </source>
</reference>
<proteinExistence type="predicted"/>
<feature type="chain" id="PRO_5040740219" evidence="1">
    <location>
        <begin position="20"/>
        <end position="1114"/>
    </location>
</feature>
<protein>
    <submittedName>
        <fullName evidence="2">Uncharacterized protein</fullName>
    </submittedName>
</protein>
<accession>A0A9W9NE61</accession>
<dbReference type="AlphaFoldDB" id="A0A9W9NE61"/>